<dbReference type="PROSITE" id="PS51339">
    <property type="entry name" value="PPASE_MYOTUBULARIN"/>
    <property type="match status" value="1"/>
</dbReference>
<dbReference type="PANTHER" id="PTHR10807:SF73">
    <property type="entry name" value="LD06050P"/>
    <property type="match status" value="1"/>
</dbReference>
<dbReference type="Proteomes" id="UP000001593">
    <property type="component" value="Unassembled WGS sequence"/>
</dbReference>
<evidence type="ECO:0000313" key="4">
    <source>
        <dbReference type="Proteomes" id="UP000001593"/>
    </source>
</evidence>
<proteinExistence type="inferred from homology"/>
<sequence length="55" mass="6226">INLFFQVCASYPTSVIVPLGVSDDELKASAQFRHGARFPVLCYFHKATQVDVYFE</sequence>
<evidence type="ECO:0000313" key="3">
    <source>
        <dbReference type="EMBL" id="EDO28257.1"/>
    </source>
</evidence>
<feature type="domain" description="Myotubularin phosphatase" evidence="2">
    <location>
        <begin position="1"/>
        <end position="55"/>
    </location>
</feature>
<gene>
    <name evidence="3" type="ORF">NEMVEDRAFT_v1g148420</name>
</gene>
<dbReference type="eggNOG" id="KOG1089">
    <property type="taxonomic scope" value="Eukaryota"/>
</dbReference>
<dbReference type="PANTHER" id="PTHR10807">
    <property type="entry name" value="MYOTUBULARIN-RELATED"/>
    <property type="match status" value="1"/>
</dbReference>
<dbReference type="Pfam" id="PF06602">
    <property type="entry name" value="Myotub-related"/>
    <property type="match status" value="1"/>
</dbReference>
<dbReference type="PhylomeDB" id="A7T6Z6"/>
<name>A7T6Z6_NEMVE</name>
<comment type="similarity">
    <text evidence="1">Belongs to the protein-tyrosine phosphatase family. Non-receptor class myotubularin subfamily.</text>
</comment>
<evidence type="ECO:0000256" key="1">
    <source>
        <dbReference type="ARBA" id="ARBA00007471"/>
    </source>
</evidence>
<organism evidence="3 4">
    <name type="scientific">Nematostella vectensis</name>
    <name type="common">Starlet sea anemone</name>
    <dbReference type="NCBI Taxonomy" id="45351"/>
    <lineage>
        <taxon>Eukaryota</taxon>
        <taxon>Metazoa</taxon>
        <taxon>Cnidaria</taxon>
        <taxon>Anthozoa</taxon>
        <taxon>Hexacorallia</taxon>
        <taxon>Actiniaria</taxon>
        <taxon>Edwardsiidae</taxon>
        <taxon>Nematostella</taxon>
    </lineage>
</organism>
<feature type="non-terminal residue" evidence="3">
    <location>
        <position position="1"/>
    </location>
</feature>
<evidence type="ECO:0000259" key="2">
    <source>
        <dbReference type="PROSITE" id="PS51339"/>
    </source>
</evidence>
<dbReference type="HOGENOM" id="CLU_3038402_0_0_1"/>
<dbReference type="SUPFAM" id="SSF52799">
    <property type="entry name" value="(Phosphotyrosine protein) phosphatases II"/>
    <property type="match status" value="1"/>
</dbReference>
<dbReference type="InterPro" id="IPR010569">
    <property type="entry name" value="Myotubularin-like_Pase_dom"/>
</dbReference>
<dbReference type="InterPro" id="IPR030564">
    <property type="entry name" value="Myotubularin"/>
</dbReference>
<protein>
    <recommendedName>
        <fullName evidence="2">Myotubularin phosphatase domain-containing protein</fullName>
    </recommendedName>
</protein>
<dbReference type="AlphaFoldDB" id="A7T6Z6"/>
<reference evidence="3 4" key="1">
    <citation type="journal article" date="2007" name="Science">
        <title>Sea anemone genome reveals ancestral eumetazoan gene repertoire and genomic organization.</title>
        <authorList>
            <person name="Putnam N.H."/>
            <person name="Srivastava M."/>
            <person name="Hellsten U."/>
            <person name="Dirks B."/>
            <person name="Chapman J."/>
            <person name="Salamov A."/>
            <person name="Terry A."/>
            <person name="Shapiro H."/>
            <person name="Lindquist E."/>
            <person name="Kapitonov V.V."/>
            <person name="Jurka J."/>
            <person name="Genikhovich G."/>
            <person name="Grigoriev I.V."/>
            <person name="Lucas S.M."/>
            <person name="Steele R.E."/>
            <person name="Finnerty J.R."/>
            <person name="Technau U."/>
            <person name="Martindale M.Q."/>
            <person name="Rokhsar D.S."/>
        </authorList>
    </citation>
    <scope>NUCLEOTIDE SEQUENCE [LARGE SCALE GENOMIC DNA]</scope>
    <source>
        <strain evidence="4">CH2 X CH6</strain>
    </source>
</reference>
<dbReference type="InParanoid" id="A7T6Z6"/>
<dbReference type="EMBL" id="DS471801">
    <property type="protein sequence ID" value="EDO28257.1"/>
    <property type="molecule type" value="Genomic_DNA"/>
</dbReference>
<accession>A7T6Z6</accession>
<dbReference type="InterPro" id="IPR029021">
    <property type="entry name" value="Prot-tyrosine_phosphatase-like"/>
</dbReference>
<keyword evidence="4" id="KW-1185">Reference proteome</keyword>